<dbReference type="AlphaFoldDB" id="A0A4V3IYD2"/>
<feature type="transmembrane region" description="Helical" evidence="17">
    <location>
        <begin position="212"/>
        <end position="233"/>
    </location>
</feature>
<feature type="transmembrane region" description="Helical" evidence="17">
    <location>
        <begin position="133"/>
        <end position="154"/>
    </location>
</feature>
<dbReference type="InterPro" id="IPR003824">
    <property type="entry name" value="UppP"/>
</dbReference>
<evidence type="ECO:0000256" key="16">
    <source>
        <dbReference type="ARBA" id="ARBA00047594"/>
    </source>
</evidence>
<dbReference type="PANTHER" id="PTHR30622">
    <property type="entry name" value="UNDECAPRENYL-DIPHOSPHATASE"/>
    <property type="match status" value="1"/>
</dbReference>
<dbReference type="GO" id="GO:0071555">
    <property type="term" value="P:cell wall organization"/>
    <property type="evidence" value="ECO:0007669"/>
    <property type="project" value="UniProtKB-KW"/>
</dbReference>
<evidence type="ECO:0000256" key="4">
    <source>
        <dbReference type="ARBA" id="ARBA00021581"/>
    </source>
</evidence>
<dbReference type="GO" id="GO:0005886">
    <property type="term" value="C:plasma membrane"/>
    <property type="evidence" value="ECO:0007669"/>
    <property type="project" value="UniProtKB-SubCell"/>
</dbReference>
<evidence type="ECO:0000256" key="13">
    <source>
        <dbReference type="ARBA" id="ARBA00023316"/>
    </source>
</evidence>
<evidence type="ECO:0000313" key="19">
    <source>
        <dbReference type="Proteomes" id="UP000297454"/>
    </source>
</evidence>
<dbReference type="PANTHER" id="PTHR30622:SF3">
    <property type="entry name" value="UNDECAPRENYL-DIPHOSPHATASE"/>
    <property type="match status" value="1"/>
</dbReference>
<dbReference type="Pfam" id="PF02673">
    <property type="entry name" value="BacA"/>
    <property type="match status" value="1"/>
</dbReference>
<comment type="similarity">
    <text evidence="2 17">Belongs to the UppP family.</text>
</comment>
<evidence type="ECO:0000256" key="1">
    <source>
        <dbReference type="ARBA" id="ARBA00004651"/>
    </source>
</evidence>
<comment type="miscellaneous">
    <text evidence="17">Bacitracin is thought to be involved in the inhibition of peptidoglycan synthesis by sequestering undecaprenyl diphosphate, thereby reducing the pool of lipid carrier available.</text>
</comment>
<feature type="transmembrane region" description="Helical" evidence="17">
    <location>
        <begin position="42"/>
        <end position="63"/>
    </location>
</feature>
<keyword evidence="6 17" id="KW-0812">Transmembrane</keyword>
<reference evidence="18 19" key="1">
    <citation type="submission" date="2019-01" db="EMBL/GenBank/DDBJ databases">
        <title>Draft Genome Sequences of Helcococcus ovis Strains Isolated from the Uterus and Vagina of Dairy Cows with Metritis.</title>
        <authorList>
            <person name="Cunha F."/>
            <person name="Jeon S.J."/>
            <person name="Kutzer P."/>
            <person name="Galvao K.N."/>
        </authorList>
    </citation>
    <scope>NUCLEOTIDE SEQUENCE [LARGE SCALE GENOMIC DNA]</scope>
    <source>
        <strain evidence="18 19">KG-37</strain>
    </source>
</reference>
<keyword evidence="11 17" id="KW-0472">Membrane</keyword>
<accession>A0A4V3IYD2</accession>
<organism evidence="18 19">
    <name type="scientific">Helcococcus ovis</name>
    <dbReference type="NCBI Taxonomy" id="72026"/>
    <lineage>
        <taxon>Bacteria</taxon>
        <taxon>Bacillati</taxon>
        <taxon>Bacillota</taxon>
        <taxon>Tissierellia</taxon>
        <taxon>Tissierellales</taxon>
        <taxon>Peptoniphilaceae</taxon>
        <taxon>Helcococcus</taxon>
    </lineage>
</organism>
<keyword evidence="12 17" id="KW-0046">Antibiotic resistance</keyword>
<dbReference type="NCBIfam" id="NF001390">
    <property type="entry name" value="PRK00281.1-4"/>
    <property type="match status" value="1"/>
</dbReference>
<keyword evidence="9 17" id="KW-0573">Peptidoglycan synthesis</keyword>
<keyword evidence="8 17" id="KW-0133">Cell shape</keyword>
<dbReference type="GO" id="GO:0050380">
    <property type="term" value="F:undecaprenyl-diphosphatase activity"/>
    <property type="evidence" value="ECO:0007669"/>
    <property type="project" value="UniProtKB-UniRule"/>
</dbReference>
<dbReference type="GO" id="GO:0009252">
    <property type="term" value="P:peptidoglycan biosynthetic process"/>
    <property type="evidence" value="ECO:0007669"/>
    <property type="project" value="UniProtKB-KW"/>
</dbReference>
<evidence type="ECO:0000313" key="18">
    <source>
        <dbReference type="EMBL" id="TFF66953.1"/>
    </source>
</evidence>
<sequence length="297" mass="32972">MLEIIKVIILSIIEGITEFLPVSSTGHLILVNQFVGLNPENFSNAFTVIIQLGAILAVIAIYFDKLNPFGKKKLDSGSYPEKIEELSGAKKLINKAYYWFNYNKTVSLWKKIVIAAIPAAVIGLKLDDIIDKLLFKPIPVALALIVYGIIIIFLEDKNKGKTIFKHTDVFEIGYKTAFLIGCFQVLAMWPGTSRSAATIIGAMILGLNRKAAADFSFFLAIPTMLGATLLKLIKTTGLTGGQWGLIALGFVLSFIVAYIVIKKFLEYIQRHDFKVFGYYRIVLGAIVLVYFTLISIF</sequence>
<evidence type="ECO:0000256" key="3">
    <source>
        <dbReference type="ARBA" id="ARBA00012374"/>
    </source>
</evidence>
<evidence type="ECO:0000256" key="6">
    <source>
        <dbReference type="ARBA" id="ARBA00022692"/>
    </source>
</evidence>
<protein>
    <recommendedName>
        <fullName evidence="4 17">Undecaprenyl-diphosphatase</fullName>
        <ecNumber evidence="3 17">3.6.1.27</ecNumber>
    </recommendedName>
    <alternativeName>
        <fullName evidence="15 17">Bacitracin resistance protein</fullName>
    </alternativeName>
    <alternativeName>
        <fullName evidence="14 17">Undecaprenyl pyrophosphate phosphatase</fullName>
    </alternativeName>
</protein>
<evidence type="ECO:0000256" key="7">
    <source>
        <dbReference type="ARBA" id="ARBA00022801"/>
    </source>
</evidence>
<dbReference type="NCBIfam" id="TIGR00753">
    <property type="entry name" value="undec_PP_bacA"/>
    <property type="match status" value="1"/>
</dbReference>
<comment type="catalytic activity">
    <reaction evidence="16 17">
        <text>di-trans,octa-cis-undecaprenyl diphosphate + H2O = di-trans,octa-cis-undecaprenyl phosphate + phosphate + H(+)</text>
        <dbReference type="Rhea" id="RHEA:28094"/>
        <dbReference type="ChEBI" id="CHEBI:15377"/>
        <dbReference type="ChEBI" id="CHEBI:15378"/>
        <dbReference type="ChEBI" id="CHEBI:43474"/>
        <dbReference type="ChEBI" id="CHEBI:58405"/>
        <dbReference type="ChEBI" id="CHEBI:60392"/>
        <dbReference type="EC" id="3.6.1.27"/>
    </reaction>
</comment>
<evidence type="ECO:0000256" key="14">
    <source>
        <dbReference type="ARBA" id="ARBA00032707"/>
    </source>
</evidence>
<dbReference type="EMBL" id="SCFR01000005">
    <property type="protein sequence ID" value="TFF66953.1"/>
    <property type="molecule type" value="Genomic_DNA"/>
</dbReference>
<dbReference type="RefSeq" id="WP_134743902.1">
    <property type="nucleotide sequence ID" value="NZ_CP119761.1"/>
</dbReference>
<dbReference type="GO" id="GO:0046677">
    <property type="term" value="P:response to antibiotic"/>
    <property type="evidence" value="ECO:0007669"/>
    <property type="project" value="UniProtKB-UniRule"/>
</dbReference>
<comment type="subcellular location">
    <subcellularLocation>
        <location evidence="1 17">Cell membrane</location>
        <topology evidence="1 17">Multi-pass membrane protein</topology>
    </subcellularLocation>
</comment>
<dbReference type="Proteomes" id="UP000297454">
    <property type="component" value="Unassembled WGS sequence"/>
</dbReference>
<evidence type="ECO:0000256" key="12">
    <source>
        <dbReference type="ARBA" id="ARBA00023251"/>
    </source>
</evidence>
<evidence type="ECO:0000256" key="8">
    <source>
        <dbReference type="ARBA" id="ARBA00022960"/>
    </source>
</evidence>
<comment type="function">
    <text evidence="17">Catalyzes the dephosphorylation of undecaprenyl diphosphate (UPP). Confers resistance to bacitracin.</text>
</comment>
<proteinExistence type="inferred from homology"/>
<feature type="transmembrane region" description="Helical" evidence="17">
    <location>
        <begin position="245"/>
        <end position="265"/>
    </location>
</feature>
<dbReference type="GO" id="GO:0008360">
    <property type="term" value="P:regulation of cell shape"/>
    <property type="evidence" value="ECO:0007669"/>
    <property type="project" value="UniProtKB-KW"/>
</dbReference>
<comment type="caution">
    <text evidence="18">The sequence shown here is derived from an EMBL/GenBank/DDBJ whole genome shotgun (WGS) entry which is preliminary data.</text>
</comment>
<evidence type="ECO:0000256" key="10">
    <source>
        <dbReference type="ARBA" id="ARBA00022989"/>
    </source>
</evidence>
<evidence type="ECO:0000256" key="11">
    <source>
        <dbReference type="ARBA" id="ARBA00023136"/>
    </source>
</evidence>
<keyword evidence="19" id="KW-1185">Reference proteome</keyword>
<evidence type="ECO:0000256" key="17">
    <source>
        <dbReference type="HAMAP-Rule" id="MF_01006"/>
    </source>
</evidence>
<gene>
    <name evidence="17" type="primary">uppP</name>
    <name evidence="18" type="ORF">EQF91_02175</name>
</gene>
<dbReference type="HAMAP" id="MF_01006">
    <property type="entry name" value="Undec_diphosphatase"/>
    <property type="match status" value="1"/>
</dbReference>
<feature type="transmembrane region" description="Helical" evidence="17">
    <location>
        <begin position="277"/>
        <end position="296"/>
    </location>
</feature>
<evidence type="ECO:0000256" key="2">
    <source>
        <dbReference type="ARBA" id="ARBA00010621"/>
    </source>
</evidence>
<evidence type="ECO:0000256" key="5">
    <source>
        <dbReference type="ARBA" id="ARBA00022475"/>
    </source>
</evidence>
<keyword evidence="10 17" id="KW-1133">Transmembrane helix</keyword>
<keyword evidence="5 17" id="KW-1003">Cell membrane</keyword>
<keyword evidence="13 17" id="KW-0961">Cell wall biogenesis/degradation</keyword>
<keyword evidence="7 17" id="KW-0378">Hydrolase</keyword>
<evidence type="ECO:0000256" key="15">
    <source>
        <dbReference type="ARBA" id="ARBA00032932"/>
    </source>
</evidence>
<feature type="transmembrane region" description="Helical" evidence="17">
    <location>
        <begin position="7"/>
        <end position="30"/>
    </location>
</feature>
<evidence type="ECO:0000256" key="9">
    <source>
        <dbReference type="ARBA" id="ARBA00022984"/>
    </source>
</evidence>
<name>A0A4V3IYD2_9FIRM</name>
<dbReference type="EC" id="3.6.1.27" evidence="3 17"/>